<evidence type="ECO:0000313" key="2">
    <source>
        <dbReference type="Proteomes" id="UP000178486"/>
    </source>
</evidence>
<accession>A0A1F7JG49</accession>
<dbReference type="EMBL" id="MGAU01000030">
    <property type="protein sequence ID" value="OGK54536.1"/>
    <property type="molecule type" value="Genomic_DNA"/>
</dbReference>
<evidence type="ECO:0000313" key="1">
    <source>
        <dbReference type="EMBL" id="OGK54536.1"/>
    </source>
</evidence>
<name>A0A1F7JG49_9BACT</name>
<organism evidence="1 2">
    <name type="scientific">Candidatus Roizmanbacteria bacterium RIFCSPLOWO2_01_FULL_45_11</name>
    <dbReference type="NCBI Taxonomy" id="1802070"/>
    <lineage>
        <taxon>Bacteria</taxon>
        <taxon>Candidatus Roizmaniibacteriota</taxon>
    </lineage>
</organism>
<sequence>MSERINVSEAKQILKRRFALFDKHNRRYHQNAAQDDKIRFDLLESGPCGHCQYMRIVKIWRNGNNAVDLECSKGFYPIDLQYNHEITSSFPYGMFDCEEFDPK</sequence>
<dbReference type="Proteomes" id="UP000178486">
    <property type="component" value="Unassembled WGS sequence"/>
</dbReference>
<proteinExistence type="predicted"/>
<comment type="caution">
    <text evidence="1">The sequence shown here is derived from an EMBL/GenBank/DDBJ whole genome shotgun (WGS) entry which is preliminary data.</text>
</comment>
<protein>
    <submittedName>
        <fullName evidence="1">Uncharacterized protein</fullName>
    </submittedName>
</protein>
<reference evidence="1 2" key="1">
    <citation type="journal article" date="2016" name="Nat. Commun.">
        <title>Thousands of microbial genomes shed light on interconnected biogeochemical processes in an aquifer system.</title>
        <authorList>
            <person name="Anantharaman K."/>
            <person name="Brown C.T."/>
            <person name="Hug L.A."/>
            <person name="Sharon I."/>
            <person name="Castelle C.J."/>
            <person name="Probst A.J."/>
            <person name="Thomas B.C."/>
            <person name="Singh A."/>
            <person name="Wilkins M.J."/>
            <person name="Karaoz U."/>
            <person name="Brodie E.L."/>
            <person name="Williams K.H."/>
            <person name="Hubbard S.S."/>
            <person name="Banfield J.F."/>
        </authorList>
    </citation>
    <scope>NUCLEOTIDE SEQUENCE [LARGE SCALE GENOMIC DNA]</scope>
</reference>
<dbReference type="AlphaFoldDB" id="A0A1F7JG49"/>
<gene>
    <name evidence="1" type="ORF">A3B56_01900</name>
</gene>